<organism evidence="1 2">
    <name type="scientific">Alloalcanivorax marinus</name>
    <dbReference type="NCBI Taxonomy" id="1177169"/>
    <lineage>
        <taxon>Bacteria</taxon>
        <taxon>Pseudomonadati</taxon>
        <taxon>Pseudomonadota</taxon>
        <taxon>Gammaproteobacteria</taxon>
        <taxon>Oceanospirillales</taxon>
        <taxon>Alcanivoracaceae</taxon>
        <taxon>Alloalcanivorax</taxon>
    </lineage>
</organism>
<dbReference type="Proteomes" id="UP001108027">
    <property type="component" value="Unassembled WGS sequence"/>
</dbReference>
<reference evidence="1" key="1">
    <citation type="submission" date="2021-10" db="EMBL/GenBank/DDBJ databases">
        <title>The diversity and Nitrogen Metabolism of Culturable Nitrate-Utilizing Bacteria Within the Oxygen Minimum Zone of the Changjiang (Yangtze River)Estuary.</title>
        <authorList>
            <person name="Zhang D."/>
            <person name="Zheng J."/>
            <person name="Liu S."/>
            <person name="He W."/>
        </authorList>
    </citation>
    <scope>NUCLEOTIDE SEQUENCE</scope>
    <source>
        <strain evidence="1">FXH-223</strain>
    </source>
</reference>
<sequence>MDVKNVAAVRVDKDNNHERWVGVNRAIGARLSAMEHLLPEQMYSTEENPAHGISAVKALQLAAAEGQKIWIITRTNLNQALAGLDLSLDEEKDIRNAVLAGKEVTVHERPVNFHGRAAAGYTVLDPNTGAGAYLISSGENGGVLDSWLDEALSWLAAAGEAVAYSSLAKVIFGSVGKVADAINFIFDAYSCGLCFAIA</sequence>
<evidence type="ECO:0000313" key="1">
    <source>
        <dbReference type="EMBL" id="MCC4309169.1"/>
    </source>
</evidence>
<dbReference type="EMBL" id="JAJGNA010000012">
    <property type="protein sequence ID" value="MCC4309169.1"/>
    <property type="molecule type" value="Genomic_DNA"/>
</dbReference>
<accession>A0A9Q3UPM2</accession>
<proteinExistence type="predicted"/>
<dbReference type="AlphaFoldDB" id="A0A9Q3UPM2"/>
<evidence type="ECO:0000313" key="2">
    <source>
        <dbReference type="Proteomes" id="UP001108027"/>
    </source>
</evidence>
<keyword evidence="2" id="KW-1185">Reference proteome</keyword>
<dbReference type="RefSeq" id="WP_228234096.1">
    <property type="nucleotide sequence ID" value="NZ_JAJGNA010000012.1"/>
</dbReference>
<gene>
    <name evidence="1" type="ORF">LL252_11355</name>
</gene>
<name>A0A9Q3UPM2_9GAMM</name>
<comment type="caution">
    <text evidence="1">The sequence shown here is derived from an EMBL/GenBank/DDBJ whole genome shotgun (WGS) entry which is preliminary data.</text>
</comment>
<protein>
    <submittedName>
        <fullName evidence="1">Uncharacterized protein</fullName>
    </submittedName>
</protein>